<reference evidence="2 3" key="1">
    <citation type="journal article" date="2016" name="Mol. Biol. Evol.">
        <title>Comparative Genomics of Early-Diverging Mushroom-Forming Fungi Provides Insights into the Origins of Lignocellulose Decay Capabilities.</title>
        <authorList>
            <person name="Nagy L.G."/>
            <person name="Riley R."/>
            <person name="Tritt A."/>
            <person name="Adam C."/>
            <person name="Daum C."/>
            <person name="Floudas D."/>
            <person name="Sun H."/>
            <person name="Yadav J.S."/>
            <person name="Pangilinan J."/>
            <person name="Larsson K.H."/>
            <person name="Matsuura K."/>
            <person name="Barry K."/>
            <person name="Labutti K."/>
            <person name="Kuo R."/>
            <person name="Ohm R.A."/>
            <person name="Bhattacharya S.S."/>
            <person name="Shirouzu T."/>
            <person name="Yoshinaga Y."/>
            <person name="Martin F.M."/>
            <person name="Grigoriev I.V."/>
            <person name="Hibbett D.S."/>
        </authorList>
    </citation>
    <scope>NUCLEOTIDE SEQUENCE [LARGE SCALE GENOMIC DNA]</scope>
    <source>
        <strain evidence="2 3">93-53</strain>
    </source>
</reference>
<organism evidence="2 3">
    <name type="scientific">Laetiporus sulphureus 93-53</name>
    <dbReference type="NCBI Taxonomy" id="1314785"/>
    <lineage>
        <taxon>Eukaryota</taxon>
        <taxon>Fungi</taxon>
        <taxon>Dikarya</taxon>
        <taxon>Basidiomycota</taxon>
        <taxon>Agaricomycotina</taxon>
        <taxon>Agaricomycetes</taxon>
        <taxon>Polyporales</taxon>
        <taxon>Laetiporus</taxon>
    </lineage>
</organism>
<evidence type="ECO:0000256" key="1">
    <source>
        <dbReference type="SAM" id="MobiDB-lite"/>
    </source>
</evidence>
<dbReference type="GeneID" id="63824376"/>
<evidence type="ECO:0000313" key="3">
    <source>
        <dbReference type="Proteomes" id="UP000076871"/>
    </source>
</evidence>
<name>A0A165BLG9_9APHY</name>
<dbReference type="EMBL" id="KV427667">
    <property type="protein sequence ID" value="KZT01271.1"/>
    <property type="molecule type" value="Genomic_DNA"/>
</dbReference>
<dbReference type="InParanoid" id="A0A165BLG9"/>
<dbReference type="Proteomes" id="UP000076871">
    <property type="component" value="Unassembled WGS sequence"/>
</dbReference>
<protein>
    <submittedName>
        <fullName evidence="2">Uncharacterized protein</fullName>
    </submittedName>
</protein>
<feature type="region of interest" description="Disordered" evidence="1">
    <location>
        <begin position="25"/>
        <end position="61"/>
    </location>
</feature>
<proteinExistence type="predicted"/>
<dbReference type="RefSeq" id="XP_040759011.1">
    <property type="nucleotide sequence ID" value="XM_040907347.1"/>
</dbReference>
<sequence length="518" mass="58429">MALGKTSTAQCFFIKIITSFIGRAGKASGRSKRQAPISAETILISDSEKEPTPPPKSTPMTQKSYVAMLMGGHTLRSVRSKWNRETSNDSNQHAVQFQDEMVVEKGRQVVRAAPLTLKKNRSRFEDKSAKYMSLQHVLNCRIDHSSVSPSPKKWSKVVIISFNEENDDSESEVCGEDEPAIDFIQRQRDKNPMFALMANLTDQRNQLDHEMERITMQSLQKKRFVKDFIDNEAEEVHEDVDDGCIFEAEIMQHHSGDVMVSHTSCVNRVSNTSKATIEDKDEHKDREIGKPGKKVIKPQSVHKELVFEFMVNIEVERNKTPLVSLDQSMCNNSLKDTYANIPYTLKVLVDGIMLTPISMTDALRITKTLVYIRAVCMTFGIVQKSYLMKPHTFTSPVKEEMQIKELDIVPICQEWELAQGFYDGDGTMAKNVQFNAYGNVAFSTHISHVDSNNIPSGYSARLKKLLGESATSPRKAKLFMPSSSSEVLPLFPKPTPANLMVGDRIPVFDCTDYFQHTA</sequence>
<evidence type="ECO:0000313" key="2">
    <source>
        <dbReference type="EMBL" id="KZT01271.1"/>
    </source>
</evidence>
<accession>A0A165BLG9</accession>
<gene>
    <name evidence="2" type="ORF">LAESUDRAFT_717590</name>
</gene>
<dbReference type="AlphaFoldDB" id="A0A165BLG9"/>
<keyword evidence="3" id="KW-1185">Reference proteome</keyword>